<dbReference type="Proteomes" id="UP000030528">
    <property type="component" value="Unassembled WGS sequence"/>
</dbReference>
<dbReference type="Gene3D" id="3.40.630.30">
    <property type="match status" value="1"/>
</dbReference>
<dbReference type="GO" id="GO:0016747">
    <property type="term" value="F:acyltransferase activity, transferring groups other than amino-acyl groups"/>
    <property type="evidence" value="ECO:0007669"/>
    <property type="project" value="InterPro"/>
</dbReference>
<dbReference type="PANTHER" id="PTHR43072">
    <property type="entry name" value="N-ACETYLTRANSFERASE"/>
    <property type="match status" value="1"/>
</dbReference>
<dbReference type="SUPFAM" id="SSF55729">
    <property type="entry name" value="Acyl-CoA N-acyltransferases (Nat)"/>
    <property type="match status" value="1"/>
</dbReference>
<accession>A0A0A5I6C4</accession>
<keyword evidence="2" id="KW-0808">Transferase</keyword>
<organism evidence="2 3">
    <name type="scientific">Pontibacillus halophilus JSM 076056 = DSM 19796</name>
    <dbReference type="NCBI Taxonomy" id="1385510"/>
    <lineage>
        <taxon>Bacteria</taxon>
        <taxon>Bacillati</taxon>
        <taxon>Bacillota</taxon>
        <taxon>Bacilli</taxon>
        <taxon>Bacillales</taxon>
        <taxon>Bacillaceae</taxon>
        <taxon>Pontibacillus</taxon>
    </lineage>
</organism>
<proteinExistence type="predicted"/>
<dbReference type="eggNOG" id="COG0456">
    <property type="taxonomic scope" value="Bacteria"/>
</dbReference>
<dbReference type="PROSITE" id="PS51186">
    <property type="entry name" value="GNAT"/>
    <property type="match status" value="1"/>
</dbReference>
<reference evidence="2 3" key="1">
    <citation type="submission" date="2013-08" db="EMBL/GenBank/DDBJ databases">
        <authorList>
            <person name="Huang J."/>
            <person name="Wang G."/>
        </authorList>
    </citation>
    <scope>NUCLEOTIDE SEQUENCE [LARGE SCALE GENOMIC DNA]</scope>
    <source>
        <strain evidence="2 3">JSM 076056</strain>
    </source>
</reference>
<evidence type="ECO:0000259" key="1">
    <source>
        <dbReference type="PROSITE" id="PS51186"/>
    </source>
</evidence>
<protein>
    <submittedName>
        <fullName evidence="2">GNAT family acetyltransferase</fullName>
    </submittedName>
</protein>
<sequence>MSMEEIVSFIRNGEQFRVRQVHVDDAEALADIRIIIDGETENLDRDSGEGYIDEEGFKAVIERDLHSPYHLFLVAEREGKVVGFSRCEGSPYKRLSHKVEFGVCILKNSWGYGLGKCLLQQSLAWADRNGKKKVTLLVLETNTSAIRLYEQFGFVIEGTLVADKRLSDGNYYNTLVMARFHPRET</sequence>
<dbReference type="STRING" id="1385510.GCA_000425205_02418"/>
<name>A0A0A5I6C4_9BACI</name>
<dbReference type="Pfam" id="PF00583">
    <property type="entry name" value="Acetyltransf_1"/>
    <property type="match status" value="1"/>
</dbReference>
<gene>
    <name evidence="2" type="ORF">N781_04815</name>
</gene>
<feature type="domain" description="N-acetyltransferase" evidence="1">
    <location>
        <begin position="16"/>
        <end position="182"/>
    </location>
</feature>
<comment type="caution">
    <text evidence="2">The sequence shown here is derived from an EMBL/GenBank/DDBJ whole genome shotgun (WGS) entry which is preliminary data.</text>
</comment>
<dbReference type="EMBL" id="AVPE01000010">
    <property type="protein sequence ID" value="KGX91382.1"/>
    <property type="molecule type" value="Genomic_DNA"/>
</dbReference>
<evidence type="ECO:0000313" key="3">
    <source>
        <dbReference type="Proteomes" id="UP000030528"/>
    </source>
</evidence>
<keyword evidence="3" id="KW-1185">Reference proteome</keyword>
<dbReference type="AlphaFoldDB" id="A0A0A5I6C4"/>
<dbReference type="InterPro" id="IPR016181">
    <property type="entry name" value="Acyl_CoA_acyltransferase"/>
</dbReference>
<dbReference type="CDD" id="cd04301">
    <property type="entry name" value="NAT_SF"/>
    <property type="match status" value="1"/>
</dbReference>
<dbReference type="InterPro" id="IPR000182">
    <property type="entry name" value="GNAT_dom"/>
</dbReference>
<evidence type="ECO:0000313" key="2">
    <source>
        <dbReference type="EMBL" id="KGX91382.1"/>
    </source>
</evidence>